<evidence type="ECO:0000313" key="1">
    <source>
        <dbReference type="EMBL" id="KAF2646975.1"/>
    </source>
</evidence>
<proteinExistence type="predicted"/>
<dbReference type="EMBL" id="MU004939">
    <property type="protein sequence ID" value="KAF2646975.1"/>
    <property type="molecule type" value="Genomic_DNA"/>
</dbReference>
<name>A0A6A6SGG0_9PLEO</name>
<feature type="non-terminal residue" evidence="1">
    <location>
        <position position="1"/>
    </location>
</feature>
<protein>
    <submittedName>
        <fullName evidence="1">Uncharacterized protein</fullName>
    </submittedName>
</protein>
<gene>
    <name evidence="1" type="ORF">K491DRAFT_556822</name>
</gene>
<feature type="non-terminal residue" evidence="1">
    <location>
        <position position="51"/>
    </location>
</feature>
<dbReference type="OrthoDB" id="9600801at2759"/>
<reference evidence="1" key="1">
    <citation type="journal article" date="2020" name="Stud. Mycol.">
        <title>101 Dothideomycetes genomes: a test case for predicting lifestyles and emergence of pathogens.</title>
        <authorList>
            <person name="Haridas S."/>
            <person name="Albert R."/>
            <person name="Binder M."/>
            <person name="Bloem J."/>
            <person name="Labutti K."/>
            <person name="Salamov A."/>
            <person name="Andreopoulos B."/>
            <person name="Baker S."/>
            <person name="Barry K."/>
            <person name="Bills G."/>
            <person name="Bluhm B."/>
            <person name="Cannon C."/>
            <person name="Castanera R."/>
            <person name="Culley D."/>
            <person name="Daum C."/>
            <person name="Ezra D."/>
            <person name="Gonzalez J."/>
            <person name="Henrissat B."/>
            <person name="Kuo A."/>
            <person name="Liang C."/>
            <person name="Lipzen A."/>
            <person name="Lutzoni F."/>
            <person name="Magnuson J."/>
            <person name="Mondo S."/>
            <person name="Nolan M."/>
            <person name="Ohm R."/>
            <person name="Pangilinan J."/>
            <person name="Park H.-J."/>
            <person name="Ramirez L."/>
            <person name="Alfaro M."/>
            <person name="Sun H."/>
            <person name="Tritt A."/>
            <person name="Yoshinaga Y."/>
            <person name="Zwiers L.-H."/>
            <person name="Turgeon B."/>
            <person name="Goodwin S."/>
            <person name="Spatafora J."/>
            <person name="Crous P."/>
            <person name="Grigoriev I."/>
        </authorList>
    </citation>
    <scope>NUCLEOTIDE SEQUENCE</scope>
    <source>
        <strain evidence="1">CBS 122681</strain>
    </source>
</reference>
<dbReference type="Proteomes" id="UP000799324">
    <property type="component" value="Unassembled WGS sequence"/>
</dbReference>
<sequence length="51" mass="5915">LAGMELYHRFNGHTFAIEEDRILLAIMNIKVEAAAWAELFLTDWLEHKGND</sequence>
<dbReference type="AlphaFoldDB" id="A0A6A6SGG0"/>
<organism evidence="1 2">
    <name type="scientific">Lophiostoma macrostomum CBS 122681</name>
    <dbReference type="NCBI Taxonomy" id="1314788"/>
    <lineage>
        <taxon>Eukaryota</taxon>
        <taxon>Fungi</taxon>
        <taxon>Dikarya</taxon>
        <taxon>Ascomycota</taxon>
        <taxon>Pezizomycotina</taxon>
        <taxon>Dothideomycetes</taxon>
        <taxon>Pleosporomycetidae</taxon>
        <taxon>Pleosporales</taxon>
        <taxon>Lophiostomataceae</taxon>
        <taxon>Lophiostoma</taxon>
    </lineage>
</organism>
<evidence type="ECO:0000313" key="2">
    <source>
        <dbReference type="Proteomes" id="UP000799324"/>
    </source>
</evidence>
<accession>A0A6A6SGG0</accession>
<keyword evidence="2" id="KW-1185">Reference proteome</keyword>